<evidence type="ECO:0000256" key="1">
    <source>
        <dbReference type="ARBA" id="ARBA00005801"/>
    </source>
</evidence>
<reference evidence="4" key="1">
    <citation type="submission" date="2022-12" db="EMBL/GenBank/DDBJ databases">
        <authorList>
            <person name="Wang J."/>
        </authorList>
    </citation>
    <scope>NUCLEOTIDE SEQUENCE</scope>
    <source>
        <strain evidence="4">HY-42-06</strain>
    </source>
</reference>
<gene>
    <name evidence="4" type="ORF">OXH55_11075</name>
</gene>
<keyword evidence="2" id="KW-0812">Transmembrane</keyword>
<feature type="domain" description="Prepilin type IV endopeptidase peptidase" evidence="3">
    <location>
        <begin position="5"/>
        <end position="108"/>
    </location>
</feature>
<dbReference type="PANTHER" id="PTHR30487:SF0">
    <property type="entry name" value="PREPILIN LEADER PEPTIDASE_N-METHYLTRANSFERASE-RELATED"/>
    <property type="match status" value="1"/>
</dbReference>
<accession>A0ABT4CQ57</accession>
<proteinExistence type="inferred from homology"/>
<dbReference type="InterPro" id="IPR050882">
    <property type="entry name" value="Prepilin_peptidase/N-MTase"/>
</dbReference>
<evidence type="ECO:0000259" key="3">
    <source>
        <dbReference type="Pfam" id="PF01478"/>
    </source>
</evidence>
<evidence type="ECO:0000313" key="5">
    <source>
        <dbReference type="Proteomes" id="UP001079657"/>
    </source>
</evidence>
<keyword evidence="5" id="KW-1185">Reference proteome</keyword>
<dbReference type="Gene3D" id="1.20.120.1220">
    <property type="match status" value="1"/>
</dbReference>
<dbReference type="Proteomes" id="UP001079657">
    <property type="component" value="Unassembled WGS sequence"/>
</dbReference>
<evidence type="ECO:0000313" key="4">
    <source>
        <dbReference type="EMBL" id="MCY6371177.1"/>
    </source>
</evidence>
<dbReference type="RefSeq" id="WP_268050037.1">
    <property type="nucleotide sequence ID" value="NZ_JAPQES010000003.1"/>
</dbReference>
<keyword evidence="2" id="KW-1133">Transmembrane helix</keyword>
<comment type="similarity">
    <text evidence="1">Belongs to the peptidase A24 family.</text>
</comment>
<feature type="transmembrane region" description="Helical" evidence="2">
    <location>
        <begin position="91"/>
        <end position="114"/>
    </location>
</feature>
<sequence>MLFDLILVFVLITCFITDLKYQKIYNKVIFPSLIVSLLLHFIFYGYIGLKSSLLGFVVGFGILLIPYFSGGIGAGDVKLLALIGAIKGSTFVFNTALYMAVIGGIMALVVILYHKDSLKFFKELFLWIISLLHGIKYKLELPTSPLLKKYPYGLAIVGGAVICLISKGAWIV</sequence>
<feature type="transmembrane region" description="Helical" evidence="2">
    <location>
        <begin position="151"/>
        <end position="171"/>
    </location>
</feature>
<feature type="transmembrane region" description="Helical" evidence="2">
    <location>
        <begin position="28"/>
        <end position="47"/>
    </location>
</feature>
<evidence type="ECO:0000256" key="2">
    <source>
        <dbReference type="SAM" id="Phobius"/>
    </source>
</evidence>
<name>A0ABT4CQ57_9CLOT</name>
<organism evidence="4 5">
    <name type="scientific">Clostridium ganghwense</name>
    <dbReference type="NCBI Taxonomy" id="312089"/>
    <lineage>
        <taxon>Bacteria</taxon>
        <taxon>Bacillati</taxon>
        <taxon>Bacillota</taxon>
        <taxon>Clostridia</taxon>
        <taxon>Eubacteriales</taxon>
        <taxon>Clostridiaceae</taxon>
        <taxon>Clostridium</taxon>
    </lineage>
</organism>
<comment type="caution">
    <text evidence="4">The sequence shown here is derived from an EMBL/GenBank/DDBJ whole genome shotgun (WGS) entry which is preliminary data.</text>
</comment>
<dbReference type="Pfam" id="PF01478">
    <property type="entry name" value="Peptidase_A24"/>
    <property type="match status" value="1"/>
</dbReference>
<feature type="transmembrane region" description="Helical" evidence="2">
    <location>
        <begin position="120"/>
        <end position="139"/>
    </location>
</feature>
<dbReference type="EMBL" id="JAPQES010000003">
    <property type="protein sequence ID" value="MCY6371177.1"/>
    <property type="molecule type" value="Genomic_DNA"/>
</dbReference>
<protein>
    <submittedName>
        <fullName evidence="4">A24 family peptidase</fullName>
    </submittedName>
</protein>
<keyword evidence="2" id="KW-0472">Membrane</keyword>
<dbReference type="PANTHER" id="PTHR30487">
    <property type="entry name" value="TYPE 4 PREPILIN-LIKE PROTEINS LEADER PEPTIDE-PROCESSING ENZYME"/>
    <property type="match status" value="1"/>
</dbReference>
<dbReference type="InterPro" id="IPR000045">
    <property type="entry name" value="Prepilin_IV_endopep_pep"/>
</dbReference>
<feature type="transmembrane region" description="Helical" evidence="2">
    <location>
        <begin position="53"/>
        <end position="70"/>
    </location>
</feature>